<dbReference type="Proteomes" id="UP001159363">
    <property type="component" value="Chromosome X"/>
</dbReference>
<protein>
    <submittedName>
        <fullName evidence="1">Uncharacterized protein</fullName>
    </submittedName>
</protein>
<evidence type="ECO:0000313" key="2">
    <source>
        <dbReference type="Proteomes" id="UP001159363"/>
    </source>
</evidence>
<name>A0ABQ9HS32_9NEOP</name>
<comment type="caution">
    <text evidence="1">The sequence shown here is derived from an EMBL/GenBank/DDBJ whole genome shotgun (WGS) entry which is preliminary data.</text>
</comment>
<keyword evidence="2" id="KW-1185">Reference proteome</keyword>
<organism evidence="1 2">
    <name type="scientific">Dryococelus australis</name>
    <dbReference type="NCBI Taxonomy" id="614101"/>
    <lineage>
        <taxon>Eukaryota</taxon>
        <taxon>Metazoa</taxon>
        <taxon>Ecdysozoa</taxon>
        <taxon>Arthropoda</taxon>
        <taxon>Hexapoda</taxon>
        <taxon>Insecta</taxon>
        <taxon>Pterygota</taxon>
        <taxon>Neoptera</taxon>
        <taxon>Polyneoptera</taxon>
        <taxon>Phasmatodea</taxon>
        <taxon>Verophasmatodea</taxon>
        <taxon>Anareolatae</taxon>
        <taxon>Phasmatidae</taxon>
        <taxon>Eurycanthinae</taxon>
        <taxon>Dryococelus</taxon>
    </lineage>
</organism>
<dbReference type="EMBL" id="JARBHB010000004">
    <property type="protein sequence ID" value="KAJ8887191.1"/>
    <property type="molecule type" value="Genomic_DNA"/>
</dbReference>
<proteinExistence type="predicted"/>
<reference evidence="1 2" key="1">
    <citation type="submission" date="2023-02" db="EMBL/GenBank/DDBJ databases">
        <title>LHISI_Scaffold_Assembly.</title>
        <authorList>
            <person name="Stuart O.P."/>
            <person name="Cleave R."/>
            <person name="Magrath M.J.L."/>
            <person name="Mikheyev A.S."/>
        </authorList>
    </citation>
    <scope>NUCLEOTIDE SEQUENCE [LARGE SCALE GENOMIC DNA]</scope>
    <source>
        <strain evidence="1">Daus_M_001</strain>
        <tissue evidence="1">Leg muscle</tissue>
    </source>
</reference>
<sequence>MPRCTSKSVRQVAFIEFLMNNRVHEATILTPFEVITCQQSVIFDPNKLTKPSTLTQDQDSTSKQEFREYIRRVVEAKLVLVAERG</sequence>
<gene>
    <name evidence="1" type="ORF">PR048_013406</name>
</gene>
<evidence type="ECO:0000313" key="1">
    <source>
        <dbReference type="EMBL" id="KAJ8887191.1"/>
    </source>
</evidence>
<accession>A0ABQ9HS32</accession>